<dbReference type="SMART" id="SM00353">
    <property type="entry name" value="HLH"/>
    <property type="match status" value="1"/>
</dbReference>
<dbReference type="GO" id="GO:0003700">
    <property type="term" value="F:DNA-binding transcription factor activity"/>
    <property type="evidence" value="ECO:0007669"/>
    <property type="project" value="InterPro"/>
</dbReference>
<keyword evidence="5" id="KW-0539">Nucleus</keyword>
<keyword evidence="4" id="KW-0804">Transcription</keyword>
<dbReference type="PANTHER" id="PTHR46684">
    <property type="entry name" value="TRANSCRIPTION FACTOR FAMA"/>
    <property type="match status" value="1"/>
</dbReference>
<dbReference type="Gene3D" id="4.10.280.10">
    <property type="entry name" value="Helix-loop-helix DNA-binding domain"/>
    <property type="match status" value="1"/>
</dbReference>
<proteinExistence type="predicted"/>
<accession>A0A9Q1K966</accession>
<feature type="compositionally biased region" description="Basic and acidic residues" evidence="6">
    <location>
        <begin position="86"/>
        <end position="96"/>
    </location>
</feature>
<keyword evidence="2" id="KW-0805">Transcription regulation</keyword>
<keyword evidence="9" id="KW-1185">Reference proteome</keyword>
<dbReference type="InterPro" id="IPR036638">
    <property type="entry name" value="HLH_DNA-bd_sf"/>
</dbReference>
<name>A0A9Q1K966_9CARY</name>
<dbReference type="GO" id="GO:0003677">
    <property type="term" value="F:DNA binding"/>
    <property type="evidence" value="ECO:0007669"/>
    <property type="project" value="UniProtKB-KW"/>
</dbReference>
<dbReference type="InterPro" id="IPR011598">
    <property type="entry name" value="bHLH_dom"/>
</dbReference>
<dbReference type="Proteomes" id="UP001153076">
    <property type="component" value="Unassembled WGS sequence"/>
</dbReference>
<comment type="subcellular location">
    <subcellularLocation>
        <location evidence="1">Nucleus</location>
    </subcellularLocation>
</comment>
<dbReference type="EMBL" id="JAKOGI010000235">
    <property type="protein sequence ID" value="KAJ8438982.1"/>
    <property type="molecule type" value="Genomic_DNA"/>
</dbReference>
<dbReference type="Pfam" id="PF00010">
    <property type="entry name" value="HLH"/>
    <property type="match status" value="1"/>
</dbReference>
<dbReference type="GO" id="GO:0010052">
    <property type="term" value="P:guard cell differentiation"/>
    <property type="evidence" value="ECO:0007669"/>
    <property type="project" value="InterPro"/>
</dbReference>
<dbReference type="GO" id="GO:0046983">
    <property type="term" value="F:protein dimerization activity"/>
    <property type="evidence" value="ECO:0007669"/>
    <property type="project" value="InterPro"/>
</dbReference>
<feature type="domain" description="BHLH" evidence="7">
    <location>
        <begin position="93"/>
        <end position="144"/>
    </location>
</feature>
<comment type="caution">
    <text evidence="8">The sequence shown here is derived from an EMBL/GenBank/DDBJ whole genome shotgun (WGS) entry which is preliminary data.</text>
</comment>
<protein>
    <recommendedName>
        <fullName evidence="7">BHLH domain-containing protein</fullName>
    </recommendedName>
</protein>
<evidence type="ECO:0000256" key="3">
    <source>
        <dbReference type="ARBA" id="ARBA00023125"/>
    </source>
</evidence>
<dbReference type="PROSITE" id="PS50888">
    <property type="entry name" value="BHLH"/>
    <property type="match status" value="1"/>
</dbReference>
<dbReference type="GO" id="GO:0045893">
    <property type="term" value="P:positive regulation of DNA-templated transcription"/>
    <property type="evidence" value="ECO:0007669"/>
    <property type="project" value="TreeGrafter"/>
</dbReference>
<evidence type="ECO:0000256" key="2">
    <source>
        <dbReference type="ARBA" id="ARBA00023015"/>
    </source>
</evidence>
<organism evidence="8 9">
    <name type="scientific">Carnegiea gigantea</name>
    <dbReference type="NCBI Taxonomy" id="171969"/>
    <lineage>
        <taxon>Eukaryota</taxon>
        <taxon>Viridiplantae</taxon>
        <taxon>Streptophyta</taxon>
        <taxon>Embryophyta</taxon>
        <taxon>Tracheophyta</taxon>
        <taxon>Spermatophyta</taxon>
        <taxon>Magnoliopsida</taxon>
        <taxon>eudicotyledons</taxon>
        <taxon>Gunneridae</taxon>
        <taxon>Pentapetalae</taxon>
        <taxon>Caryophyllales</taxon>
        <taxon>Cactineae</taxon>
        <taxon>Cactaceae</taxon>
        <taxon>Cactoideae</taxon>
        <taxon>Echinocereeae</taxon>
        <taxon>Carnegiea</taxon>
    </lineage>
</organism>
<feature type="region of interest" description="Disordered" evidence="6">
    <location>
        <begin position="75"/>
        <end position="96"/>
    </location>
</feature>
<evidence type="ECO:0000259" key="7">
    <source>
        <dbReference type="PROSITE" id="PS50888"/>
    </source>
</evidence>
<evidence type="ECO:0000256" key="4">
    <source>
        <dbReference type="ARBA" id="ARBA00023163"/>
    </source>
</evidence>
<evidence type="ECO:0000313" key="8">
    <source>
        <dbReference type="EMBL" id="KAJ8438982.1"/>
    </source>
</evidence>
<dbReference type="CDD" id="cd11448">
    <property type="entry name" value="bHLH_AtFAMA_like"/>
    <property type="match status" value="1"/>
</dbReference>
<feature type="compositionally biased region" description="Basic residues" evidence="6">
    <location>
        <begin position="75"/>
        <end position="85"/>
    </location>
</feature>
<keyword evidence="3" id="KW-0238">DNA-binding</keyword>
<dbReference type="InterPro" id="IPR044283">
    <property type="entry name" value="FAMA/SPEECHLESS/MUTE-like"/>
</dbReference>
<evidence type="ECO:0000256" key="6">
    <source>
        <dbReference type="SAM" id="MobiDB-lite"/>
    </source>
</evidence>
<reference evidence="8" key="1">
    <citation type="submission" date="2022-04" db="EMBL/GenBank/DDBJ databases">
        <title>Carnegiea gigantea Genome sequencing and assembly v2.</title>
        <authorList>
            <person name="Copetti D."/>
            <person name="Sanderson M.J."/>
            <person name="Burquez A."/>
            <person name="Wojciechowski M.F."/>
        </authorList>
    </citation>
    <scope>NUCLEOTIDE SEQUENCE</scope>
    <source>
        <strain evidence="8">SGP5-SGP5p</strain>
        <tissue evidence="8">Aerial part</tissue>
    </source>
</reference>
<dbReference type="AlphaFoldDB" id="A0A9Q1K966"/>
<dbReference type="GO" id="GO:0005634">
    <property type="term" value="C:nucleus"/>
    <property type="evidence" value="ECO:0007669"/>
    <property type="project" value="UniProtKB-SubCell"/>
</dbReference>
<evidence type="ECO:0000313" key="9">
    <source>
        <dbReference type="Proteomes" id="UP001153076"/>
    </source>
</evidence>
<gene>
    <name evidence="8" type="ORF">Cgig2_018893</name>
</gene>
<sequence>MTLEAIPNHNDLFNMTLYEPLHGTQYGGTVENSAVLEQGQNLGDGGGFSSPMMPSGQFPARVTANRWANLGVQGRNKRKRRPKVCKNKEEAEKQRMTHISVERNRRKQMNEHLAVLRSLMPESYAQRGDQASIVGGAIEYVKELEHLVHSFEAQKLLLLQQTEGMRSGVNDSPFDRILNTKPLAFPSVEFFSDPQFPASQVGNKCTLKSNAGLADIEVIVIESHANLRILSKKNPRQMWKLVSGFQTLRLSILHLNVTSLDPLVLYSISAKVEEGCQLTTADGIAEAVLHMLGLIQQDAASSLLIH</sequence>
<dbReference type="SUPFAM" id="SSF47459">
    <property type="entry name" value="HLH, helix-loop-helix DNA-binding domain"/>
    <property type="match status" value="1"/>
</dbReference>
<dbReference type="PANTHER" id="PTHR46684:SF16">
    <property type="entry name" value="TRANSCRIPTION FACTOR BHLH67-LIKE ISOFORM X2"/>
    <property type="match status" value="1"/>
</dbReference>
<evidence type="ECO:0000256" key="1">
    <source>
        <dbReference type="ARBA" id="ARBA00004123"/>
    </source>
</evidence>
<evidence type="ECO:0000256" key="5">
    <source>
        <dbReference type="ARBA" id="ARBA00023242"/>
    </source>
</evidence>
<dbReference type="OrthoDB" id="684567at2759"/>